<organism evidence="2">
    <name type="scientific">marine metagenome</name>
    <dbReference type="NCBI Taxonomy" id="408172"/>
    <lineage>
        <taxon>unclassified sequences</taxon>
        <taxon>metagenomes</taxon>
        <taxon>ecological metagenomes</taxon>
    </lineage>
</organism>
<feature type="region of interest" description="Disordered" evidence="1">
    <location>
        <begin position="24"/>
        <end position="59"/>
    </location>
</feature>
<gene>
    <name evidence="2" type="ORF">METZ01_LOCUS211152</name>
</gene>
<evidence type="ECO:0000313" key="2">
    <source>
        <dbReference type="EMBL" id="SVB58298.1"/>
    </source>
</evidence>
<protein>
    <submittedName>
        <fullName evidence="2">Uncharacterized protein</fullName>
    </submittedName>
</protein>
<feature type="compositionally biased region" description="Low complexity" evidence="1">
    <location>
        <begin position="28"/>
        <end position="38"/>
    </location>
</feature>
<dbReference type="AlphaFoldDB" id="A0A382F5K8"/>
<sequence length="59" mass="6019">MVKKIFLIFVLTLFAGSVGCATTGGGDSASSSAGGSSSNLNDTDFKRMGINKSSYGNSY</sequence>
<name>A0A382F5K8_9ZZZZ</name>
<dbReference type="EMBL" id="UINC01048134">
    <property type="protein sequence ID" value="SVB58298.1"/>
    <property type="molecule type" value="Genomic_DNA"/>
</dbReference>
<accession>A0A382F5K8</accession>
<proteinExistence type="predicted"/>
<reference evidence="2" key="1">
    <citation type="submission" date="2018-05" db="EMBL/GenBank/DDBJ databases">
        <authorList>
            <person name="Lanie J.A."/>
            <person name="Ng W.-L."/>
            <person name="Kazmierczak K.M."/>
            <person name="Andrzejewski T.M."/>
            <person name="Davidsen T.M."/>
            <person name="Wayne K.J."/>
            <person name="Tettelin H."/>
            <person name="Glass J.I."/>
            <person name="Rusch D."/>
            <person name="Podicherti R."/>
            <person name="Tsui H.-C.T."/>
            <person name="Winkler M.E."/>
        </authorList>
    </citation>
    <scope>NUCLEOTIDE SEQUENCE</scope>
</reference>
<evidence type="ECO:0000256" key="1">
    <source>
        <dbReference type="SAM" id="MobiDB-lite"/>
    </source>
</evidence>
<dbReference type="PROSITE" id="PS51257">
    <property type="entry name" value="PROKAR_LIPOPROTEIN"/>
    <property type="match status" value="1"/>
</dbReference>